<dbReference type="AlphaFoldDB" id="A0A1H4JH44"/>
<evidence type="ECO:0000256" key="4">
    <source>
        <dbReference type="ARBA" id="ARBA00022801"/>
    </source>
</evidence>
<evidence type="ECO:0000256" key="2">
    <source>
        <dbReference type="ARBA" id="ARBA00022759"/>
    </source>
</evidence>
<dbReference type="GO" id="GO:0004519">
    <property type="term" value="F:endonuclease activity"/>
    <property type="evidence" value="ECO:0007669"/>
    <property type="project" value="UniProtKB-KW"/>
</dbReference>
<keyword evidence="1" id="KW-0540">Nuclease</keyword>
<evidence type="ECO:0000256" key="7">
    <source>
        <dbReference type="SAM" id="MobiDB-lite"/>
    </source>
</evidence>
<keyword evidence="2 8" id="KW-0255">Endonuclease</keyword>
<dbReference type="InterPro" id="IPR004603">
    <property type="entry name" value="DNA_mismatch_endonuc_vsr"/>
</dbReference>
<feature type="region of interest" description="Disordered" evidence="7">
    <location>
        <begin position="1"/>
        <end position="40"/>
    </location>
</feature>
<dbReference type="SUPFAM" id="SSF52980">
    <property type="entry name" value="Restriction endonuclease-like"/>
    <property type="match status" value="1"/>
</dbReference>
<dbReference type="Pfam" id="PF03852">
    <property type="entry name" value="Vsr"/>
    <property type="match status" value="1"/>
</dbReference>
<keyword evidence="3" id="KW-0227">DNA damage</keyword>
<dbReference type="OrthoDB" id="9801520at2"/>
<name>A0A1H4JH44_9PSEU</name>
<protein>
    <submittedName>
        <fullName evidence="8">T/G mismatch-specific endonuclease</fullName>
    </submittedName>
</protein>
<keyword evidence="4" id="KW-0378">Hydrolase</keyword>
<dbReference type="RefSeq" id="WP_091305878.1">
    <property type="nucleotide sequence ID" value="NZ_FNSO01000003.1"/>
</dbReference>
<evidence type="ECO:0000256" key="1">
    <source>
        <dbReference type="ARBA" id="ARBA00022722"/>
    </source>
</evidence>
<evidence type="ECO:0000313" key="8">
    <source>
        <dbReference type="EMBL" id="SEB44948.1"/>
    </source>
</evidence>
<dbReference type="EMBL" id="FNSO01000003">
    <property type="protein sequence ID" value="SEB44948.1"/>
    <property type="molecule type" value="Genomic_DNA"/>
</dbReference>
<dbReference type="GO" id="GO:0006298">
    <property type="term" value="P:mismatch repair"/>
    <property type="evidence" value="ECO:0007669"/>
    <property type="project" value="InterPro"/>
</dbReference>
<keyword evidence="9" id="KW-1185">Reference proteome</keyword>
<comment type="similarity">
    <text evidence="6">Belongs to the Vsr family.</text>
</comment>
<evidence type="ECO:0000256" key="6">
    <source>
        <dbReference type="ARBA" id="ARBA00029466"/>
    </source>
</evidence>
<gene>
    <name evidence="8" type="ORF">SAMN04489727_1843</name>
</gene>
<dbReference type="NCBIfam" id="TIGR00632">
    <property type="entry name" value="vsr"/>
    <property type="match status" value="1"/>
</dbReference>
<keyword evidence="5" id="KW-0234">DNA repair</keyword>
<organism evidence="8 9">
    <name type="scientific">Amycolatopsis tolypomycina</name>
    <dbReference type="NCBI Taxonomy" id="208445"/>
    <lineage>
        <taxon>Bacteria</taxon>
        <taxon>Bacillati</taxon>
        <taxon>Actinomycetota</taxon>
        <taxon>Actinomycetes</taxon>
        <taxon>Pseudonocardiales</taxon>
        <taxon>Pseudonocardiaceae</taxon>
        <taxon>Amycolatopsis</taxon>
    </lineage>
</organism>
<reference evidence="9" key="1">
    <citation type="submission" date="2016-10" db="EMBL/GenBank/DDBJ databases">
        <authorList>
            <person name="Varghese N."/>
            <person name="Submissions S."/>
        </authorList>
    </citation>
    <scope>NUCLEOTIDE SEQUENCE [LARGE SCALE GENOMIC DNA]</scope>
    <source>
        <strain evidence="9">DSM 44544</strain>
    </source>
</reference>
<dbReference type="Gene3D" id="3.40.960.10">
    <property type="entry name" value="VSR Endonuclease"/>
    <property type="match status" value="1"/>
</dbReference>
<accession>A0A1H4JH44</accession>
<dbReference type="GO" id="GO:0016787">
    <property type="term" value="F:hydrolase activity"/>
    <property type="evidence" value="ECO:0007669"/>
    <property type="project" value="UniProtKB-KW"/>
</dbReference>
<evidence type="ECO:0000256" key="3">
    <source>
        <dbReference type="ARBA" id="ARBA00022763"/>
    </source>
</evidence>
<evidence type="ECO:0000313" key="9">
    <source>
        <dbReference type="Proteomes" id="UP000199622"/>
    </source>
</evidence>
<dbReference type="Proteomes" id="UP000199622">
    <property type="component" value="Unassembled WGS sequence"/>
</dbReference>
<dbReference type="InterPro" id="IPR011335">
    <property type="entry name" value="Restrct_endonuc-II-like"/>
</dbReference>
<proteinExistence type="inferred from homology"/>
<dbReference type="CDD" id="cd00221">
    <property type="entry name" value="Vsr"/>
    <property type="match status" value="1"/>
</dbReference>
<evidence type="ECO:0000256" key="5">
    <source>
        <dbReference type="ARBA" id="ARBA00023204"/>
    </source>
</evidence>
<sequence length="162" mass="18488">MSSRDSGNARERAHARGLYPAASSEGRSRNMRANRRADTKPEVALRSALHRLGYRYRKDFRLDLPEGVRVRPDIVFTARKVAVFVDGCFWHVCPEHGREPTSNEWYWTPKLRRNVERDQAANEALVRAGWRVVRVWEHLPIGEAVAVVTAMIEHVNDGSAEG</sequence>